<proteinExistence type="predicted"/>
<reference evidence="2 3" key="1">
    <citation type="submission" date="2024-02" db="EMBL/GenBank/DDBJ databases">
        <title>A draft genome for the cacao thread blight pathogen Marasmius crinis-equi.</title>
        <authorList>
            <person name="Cohen S.P."/>
            <person name="Baruah I.K."/>
            <person name="Amoako-Attah I."/>
            <person name="Bukari Y."/>
            <person name="Meinhardt L.W."/>
            <person name="Bailey B.A."/>
        </authorList>
    </citation>
    <scope>NUCLEOTIDE SEQUENCE [LARGE SCALE GENOMIC DNA]</scope>
    <source>
        <strain evidence="2 3">GH-76</strain>
    </source>
</reference>
<organism evidence="2 3">
    <name type="scientific">Marasmius crinis-equi</name>
    <dbReference type="NCBI Taxonomy" id="585013"/>
    <lineage>
        <taxon>Eukaryota</taxon>
        <taxon>Fungi</taxon>
        <taxon>Dikarya</taxon>
        <taxon>Basidiomycota</taxon>
        <taxon>Agaricomycotina</taxon>
        <taxon>Agaricomycetes</taxon>
        <taxon>Agaricomycetidae</taxon>
        <taxon>Agaricales</taxon>
        <taxon>Marasmiineae</taxon>
        <taxon>Marasmiaceae</taxon>
        <taxon>Marasmius</taxon>
    </lineage>
</organism>
<protein>
    <submittedName>
        <fullName evidence="2">Uncharacterized protein</fullName>
    </submittedName>
</protein>
<evidence type="ECO:0000313" key="3">
    <source>
        <dbReference type="Proteomes" id="UP001465976"/>
    </source>
</evidence>
<accession>A0ABR3ESQ6</accession>
<feature type="compositionally biased region" description="Polar residues" evidence="1">
    <location>
        <begin position="147"/>
        <end position="160"/>
    </location>
</feature>
<dbReference type="Proteomes" id="UP001465976">
    <property type="component" value="Unassembled WGS sequence"/>
</dbReference>
<feature type="compositionally biased region" description="Polar residues" evidence="1">
    <location>
        <begin position="15"/>
        <end position="32"/>
    </location>
</feature>
<feature type="compositionally biased region" description="Acidic residues" evidence="1">
    <location>
        <begin position="108"/>
        <end position="121"/>
    </location>
</feature>
<dbReference type="EMBL" id="JBAHYK010002067">
    <property type="protein sequence ID" value="KAL0565930.1"/>
    <property type="molecule type" value="Genomic_DNA"/>
</dbReference>
<keyword evidence="3" id="KW-1185">Reference proteome</keyword>
<evidence type="ECO:0000256" key="1">
    <source>
        <dbReference type="SAM" id="MobiDB-lite"/>
    </source>
</evidence>
<name>A0ABR3ESQ6_9AGAR</name>
<gene>
    <name evidence="2" type="ORF">V5O48_016088</name>
</gene>
<feature type="region of interest" description="Disordered" evidence="1">
    <location>
        <begin position="15"/>
        <end position="51"/>
    </location>
</feature>
<sequence length="174" mass="19314">MASQSSESIENYIASVSSTSTLRPQHLTLSETSRSKFPAPHTTSSADDELMDDRTFRGLLLAQAPDDINIDDLQVSQFLEAEESELEPEERCSPVSVERWTDIVEAIDPMDQDKQDDENDDDVKTIVDEEEETDANNLGPQLPHLSRTLTQSTSEMNIPSMSPEEVASGRLSTL</sequence>
<feature type="region of interest" description="Disordered" evidence="1">
    <location>
        <begin position="107"/>
        <end position="174"/>
    </location>
</feature>
<evidence type="ECO:0000313" key="2">
    <source>
        <dbReference type="EMBL" id="KAL0565930.1"/>
    </source>
</evidence>
<comment type="caution">
    <text evidence="2">The sequence shown here is derived from an EMBL/GenBank/DDBJ whole genome shotgun (WGS) entry which is preliminary data.</text>
</comment>